<evidence type="ECO:0000313" key="3">
    <source>
        <dbReference type="Proteomes" id="UP000759537"/>
    </source>
</evidence>
<keyword evidence="3" id="KW-1185">Reference proteome</keyword>
<organism evidence="2 3">
    <name type="scientific">Russula ochroleuca</name>
    <dbReference type="NCBI Taxonomy" id="152965"/>
    <lineage>
        <taxon>Eukaryota</taxon>
        <taxon>Fungi</taxon>
        <taxon>Dikarya</taxon>
        <taxon>Basidiomycota</taxon>
        <taxon>Agaricomycotina</taxon>
        <taxon>Agaricomycetes</taxon>
        <taxon>Russulales</taxon>
        <taxon>Russulaceae</taxon>
        <taxon>Russula</taxon>
    </lineage>
</organism>
<proteinExistence type="predicted"/>
<dbReference type="AlphaFoldDB" id="A0A9P5N0B6"/>
<reference evidence="2" key="2">
    <citation type="journal article" date="2020" name="Nat. Commun.">
        <title>Large-scale genome sequencing of mycorrhizal fungi provides insights into the early evolution of symbiotic traits.</title>
        <authorList>
            <person name="Miyauchi S."/>
            <person name="Kiss E."/>
            <person name="Kuo A."/>
            <person name="Drula E."/>
            <person name="Kohler A."/>
            <person name="Sanchez-Garcia M."/>
            <person name="Morin E."/>
            <person name="Andreopoulos B."/>
            <person name="Barry K.W."/>
            <person name="Bonito G."/>
            <person name="Buee M."/>
            <person name="Carver A."/>
            <person name="Chen C."/>
            <person name="Cichocki N."/>
            <person name="Clum A."/>
            <person name="Culley D."/>
            <person name="Crous P.W."/>
            <person name="Fauchery L."/>
            <person name="Girlanda M."/>
            <person name="Hayes R.D."/>
            <person name="Keri Z."/>
            <person name="LaButti K."/>
            <person name="Lipzen A."/>
            <person name="Lombard V."/>
            <person name="Magnuson J."/>
            <person name="Maillard F."/>
            <person name="Murat C."/>
            <person name="Nolan M."/>
            <person name="Ohm R.A."/>
            <person name="Pangilinan J."/>
            <person name="Pereira M.F."/>
            <person name="Perotto S."/>
            <person name="Peter M."/>
            <person name="Pfister S."/>
            <person name="Riley R."/>
            <person name="Sitrit Y."/>
            <person name="Stielow J.B."/>
            <person name="Szollosi G."/>
            <person name="Zifcakova L."/>
            <person name="Stursova M."/>
            <person name="Spatafora J.W."/>
            <person name="Tedersoo L."/>
            <person name="Vaario L.M."/>
            <person name="Yamada A."/>
            <person name="Yan M."/>
            <person name="Wang P."/>
            <person name="Xu J."/>
            <person name="Bruns T."/>
            <person name="Baldrian P."/>
            <person name="Vilgalys R."/>
            <person name="Dunand C."/>
            <person name="Henrissat B."/>
            <person name="Grigoriev I.V."/>
            <person name="Hibbett D."/>
            <person name="Nagy L.G."/>
            <person name="Martin F.M."/>
        </authorList>
    </citation>
    <scope>NUCLEOTIDE SEQUENCE</scope>
    <source>
        <strain evidence="2">Prilba</strain>
    </source>
</reference>
<reference evidence="2" key="1">
    <citation type="submission" date="2019-10" db="EMBL/GenBank/DDBJ databases">
        <authorList>
            <consortium name="DOE Joint Genome Institute"/>
            <person name="Kuo A."/>
            <person name="Miyauchi S."/>
            <person name="Kiss E."/>
            <person name="Drula E."/>
            <person name="Kohler A."/>
            <person name="Sanchez-Garcia M."/>
            <person name="Andreopoulos B."/>
            <person name="Barry K.W."/>
            <person name="Bonito G."/>
            <person name="Buee M."/>
            <person name="Carver A."/>
            <person name="Chen C."/>
            <person name="Cichocki N."/>
            <person name="Clum A."/>
            <person name="Culley D."/>
            <person name="Crous P.W."/>
            <person name="Fauchery L."/>
            <person name="Girlanda M."/>
            <person name="Hayes R."/>
            <person name="Keri Z."/>
            <person name="LaButti K."/>
            <person name="Lipzen A."/>
            <person name="Lombard V."/>
            <person name="Magnuson J."/>
            <person name="Maillard F."/>
            <person name="Morin E."/>
            <person name="Murat C."/>
            <person name="Nolan M."/>
            <person name="Ohm R."/>
            <person name="Pangilinan J."/>
            <person name="Pereira M."/>
            <person name="Perotto S."/>
            <person name="Peter M."/>
            <person name="Riley R."/>
            <person name="Sitrit Y."/>
            <person name="Stielow B."/>
            <person name="Szollosi G."/>
            <person name="Zifcakova L."/>
            <person name="Stursova M."/>
            <person name="Spatafora J.W."/>
            <person name="Tedersoo L."/>
            <person name="Vaario L.-M."/>
            <person name="Yamada A."/>
            <person name="Yan M."/>
            <person name="Wang P."/>
            <person name="Xu J."/>
            <person name="Bruns T."/>
            <person name="Baldrian P."/>
            <person name="Vilgalys R."/>
            <person name="Henrissat B."/>
            <person name="Grigoriev I.V."/>
            <person name="Hibbett D."/>
            <person name="Nagy L.G."/>
            <person name="Martin F.M."/>
        </authorList>
    </citation>
    <scope>NUCLEOTIDE SEQUENCE</scope>
    <source>
        <strain evidence="2">Prilba</strain>
    </source>
</reference>
<gene>
    <name evidence="2" type="ORF">DFH94DRAFT_679845</name>
</gene>
<evidence type="ECO:0000256" key="1">
    <source>
        <dbReference type="SAM" id="MobiDB-lite"/>
    </source>
</evidence>
<feature type="region of interest" description="Disordered" evidence="1">
    <location>
        <begin position="121"/>
        <end position="154"/>
    </location>
</feature>
<comment type="caution">
    <text evidence="2">The sequence shown here is derived from an EMBL/GenBank/DDBJ whole genome shotgun (WGS) entry which is preliminary data.</text>
</comment>
<protein>
    <submittedName>
        <fullName evidence="2">Uncharacterized protein</fullName>
    </submittedName>
</protein>
<sequence length="210" mass="23232">MYCKARDRPVLREANAKTWRVYKCVHDQGGRDKYLKREGRDWQKPTDDPSEMDVFALPTLVIGQTLTPARVEASHHMHKNESSAEQGLEGFKCVSAGFGWAGMKSAECPWIHWGEVTATDLSARNPPSSHDHNGIRKGSGRGREEERGFGNAPKRQQIALPFSVFRDQTPPSTSASSFAGADPSGLLYWDADMRQARASKVVRSGGMATN</sequence>
<accession>A0A9P5N0B6</accession>
<dbReference type="Proteomes" id="UP000759537">
    <property type="component" value="Unassembled WGS sequence"/>
</dbReference>
<dbReference type="EMBL" id="WHVB01000004">
    <property type="protein sequence ID" value="KAF8483278.1"/>
    <property type="molecule type" value="Genomic_DNA"/>
</dbReference>
<evidence type="ECO:0000313" key="2">
    <source>
        <dbReference type="EMBL" id="KAF8483278.1"/>
    </source>
</evidence>
<name>A0A9P5N0B6_9AGAM</name>